<organism evidence="4 5">
    <name type="scientific">Modicisalibacter muralis</name>
    <dbReference type="NCBI Taxonomy" id="119000"/>
    <lineage>
        <taxon>Bacteria</taxon>
        <taxon>Pseudomonadati</taxon>
        <taxon>Pseudomonadota</taxon>
        <taxon>Gammaproteobacteria</taxon>
        <taxon>Oceanospirillales</taxon>
        <taxon>Halomonadaceae</taxon>
        <taxon>Modicisalibacter</taxon>
    </lineage>
</organism>
<name>A0A1G9FRD3_9GAMM</name>
<evidence type="ECO:0000256" key="1">
    <source>
        <dbReference type="ARBA" id="ARBA00045658"/>
    </source>
</evidence>
<dbReference type="EMBL" id="FNGI01000001">
    <property type="protein sequence ID" value="SDK90968.1"/>
    <property type="molecule type" value="Genomic_DNA"/>
</dbReference>
<dbReference type="InterPro" id="IPR051316">
    <property type="entry name" value="Zinc-reg_GTPase_activator"/>
</dbReference>
<sequence length="347" mass="38445">MSLSTPSRQPLQSIPVHIVSGFLGSGKSTLIRALLESKPPREHWAILVNEFGQVGIDQTIFESDAGVTVKGLPGGCLCCQLAFVLQAGLVNLLHRVKPDRLIIEPSGLGHPAGLLDVLRGEAFRDVLEIRDVIVLLDPRRLDDARAREHETFRDQLQLADAIALTMTDLASAAQRQAARQYVENLWPPKRWLVEAPHGRLPVDRLLEGSISEQGRNALPRSSEHQHLADTPQGVLLDTFAFREPQPGKPQREQGAALGYVTLSWRWHALERFDLDALTAVLADLPGGVRVKGVWHTDSGWKLYNRGESGVTLSESSWRRDSRLELIGERLPEAEALEHRLMGCRIGA</sequence>
<dbReference type="InterPro" id="IPR027417">
    <property type="entry name" value="P-loop_NTPase"/>
</dbReference>
<evidence type="ECO:0000259" key="2">
    <source>
        <dbReference type="Pfam" id="PF02492"/>
    </source>
</evidence>
<proteinExistence type="predicted"/>
<dbReference type="PANTHER" id="PTHR13748">
    <property type="entry name" value="COBW-RELATED"/>
    <property type="match status" value="1"/>
</dbReference>
<dbReference type="SUPFAM" id="SSF52540">
    <property type="entry name" value="P-loop containing nucleoside triphosphate hydrolases"/>
    <property type="match status" value="1"/>
</dbReference>
<dbReference type="InterPro" id="IPR003495">
    <property type="entry name" value="CobW/HypB/UreG_nucleotide-bd"/>
</dbReference>
<evidence type="ECO:0000313" key="5">
    <source>
        <dbReference type="Proteomes" id="UP000198654"/>
    </source>
</evidence>
<dbReference type="RefSeq" id="WP_089725145.1">
    <property type="nucleotide sequence ID" value="NZ_FNGI01000001.1"/>
</dbReference>
<feature type="domain" description="CobW/HypB/UreG nucleotide-binding" evidence="2">
    <location>
        <begin position="15"/>
        <end position="185"/>
    </location>
</feature>
<dbReference type="CDD" id="cd03112">
    <property type="entry name" value="CobW-like"/>
    <property type="match status" value="1"/>
</dbReference>
<dbReference type="STRING" id="119000.SAMN05661010_00489"/>
<evidence type="ECO:0000313" key="4">
    <source>
        <dbReference type="EMBL" id="SDK90968.1"/>
    </source>
</evidence>
<dbReference type="Pfam" id="PF07683">
    <property type="entry name" value="CobW_C"/>
    <property type="match status" value="1"/>
</dbReference>
<dbReference type="InterPro" id="IPR011629">
    <property type="entry name" value="CobW-like_C"/>
</dbReference>
<dbReference type="AlphaFoldDB" id="A0A1G9FRD3"/>
<gene>
    <name evidence="4" type="ORF">SAMN05661010_00489</name>
</gene>
<keyword evidence="5" id="KW-1185">Reference proteome</keyword>
<evidence type="ECO:0000259" key="3">
    <source>
        <dbReference type="Pfam" id="PF07683"/>
    </source>
</evidence>
<dbReference type="GO" id="GO:0005737">
    <property type="term" value="C:cytoplasm"/>
    <property type="evidence" value="ECO:0007669"/>
    <property type="project" value="TreeGrafter"/>
</dbReference>
<dbReference type="PANTHER" id="PTHR13748:SF46">
    <property type="entry name" value="ZINC CHAPERONE YEIR"/>
    <property type="match status" value="1"/>
</dbReference>
<dbReference type="Proteomes" id="UP000198654">
    <property type="component" value="Unassembled WGS sequence"/>
</dbReference>
<dbReference type="OrthoDB" id="9808822at2"/>
<accession>A0A1G9FRD3</accession>
<reference evidence="4 5" key="1">
    <citation type="submission" date="2016-10" db="EMBL/GenBank/DDBJ databases">
        <authorList>
            <person name="de Groot N.N."/>
        </authorList>
    </citation>
    <scope>NUCLEOTIDE SEQUENCE [LARGE SCALE GENOMIC DNA]</scope>
    <source>
        <strain evidence="4 5">DSM 14789</strain>
    </source>
</reference>
<protein>
    <submittedName>
        <fullName evidence="4">GTPase, G3E family</fullName>
    </submittedName>
</protein>
<dbReference type="Pfam" id="PF02492">
    <property type="entry name" value="cobW"/>
    <property type="match status" value="1"/>
</dbReference>
<dbReference type="Gene3D" id="3.40.50.300">
    <property type="entry name" value="P-loop containing nucleotide triphosphate hydrolases"/>
    <property type="match status" value="1"/>
</dbReference>
<feature type="domain" description="CobW C-terminal" evidence="3">
    <location>
        <begin position="263"/>
        <end position="343"/>
    </location>
</feature>
<comment type="function">
    <text evidence="1">Zinc chaperone that directly transfers zinc cofactor to target proteins, thereby activating them. Zinc is transferred from the CXCC motif in the GTPase domain to the zinc binding site in target proteins in a process requiring GTP hydrolysis.</text>
</comment>